<keyword evidence="6" id="KW-1185">Reference proteome</keyword>
<protein>
    <submittedName>
        <fullName evidence="5">Glycosyltransferase, GT2 family</fullName>
    </submittedName>
</protein>
<dbReference type="PANTHER" id="PTHR43179:SF12">
    <property type="entry name" value="GALACTOFURANOSYLTRANSFERASE GLFT2"/>
    <property type="match status" value="1"/>
</dbReference>
<sequence>MSDISFLIGLKNNLEYSQKFYYNTRLFYPNVEIVFVSYGSNDGTNEWLDSLEDENLKFYYSNQNKTLSDTYNKAIQISTKKYVCFLHNDMVLGKNFIFEISNALKNHNIVYYKTVEPPIFGKDEWLWKEVRDFGDSFEAFDYEAFYDYEKNDQRREGEFTENASFFLACERNTLKEIGGLDPLFEPMFCEDDDLVLRLKLKGEKMFVSPNAVTYHFVSKTSRFSEEFKNKTQQIEKNSHRNFVRKWGFDCFIVPRINIVEGITDSDIRNWNVNEKDYVNFPDYQNRICKLGKNIRWQNKIQEVLINFKKVKKLPSDNEDYCLFHNKNIDRQRNQNAFYDTL</sequence>
<keyword evidence="2" id="KW-0328">Glycosyltransferase</keyword>
<keyword evidence="3 5" id="KW-0808">Transferase</keyword>
<evidence type="ECO:0000259" key="4">
    <source>
        <dbReference type="Pfam" id="PF00535"/>
    </source>
</evidence>
<dbReference type="SUPFAM" id="SSF53448">
    <property type="entry name" value="Nucleotide-diphospho-sugar transferases"/>
    <property type="match status" value="1"/>
</dbReference>
<accession>A0A1H6ITF1</accession>
<evidence type="ECO:0000256" key="2">
    <source>
        <dbReference type="ARBA" id="ARBA00022676"/>
    </source>
</evidence>
<evidence type="ECO:0000313" key="5">
    <source>
        <dbReference type="EMBL" id="SEH50986.1"/>
    </source>
</evidence>
<evidence type="ECO:0000256" key="1">
    <source>
        <dbReference type="ARBA" id="ARBA00006739"/>
    </source>
</evidence>
<dbReference type="Proteomes" id="UP000198555">
    <property type="component" value="Unassembled WGS sequence"/>
</dbReference>
<evidence type="ECO:0000313" key="6">
    <source>
        <dbReference type="Proteomes" id="UP000198555"/>
    </source>
</evidence>
<dbReference type="GO" id="GO:0016757">
    <property type="term" value="F:glycosyltransferase activity"/>
    <property type="evidence" value="ECO:0007669"/>
    <property type="project" value="UniProtKB-KW"/>
</dbReference>
<comment type="similarity">
    <text evidence="1">Belongs to the glycosyltransferase 2 family.</text>
</comment>
<dbReference type="AlphaFoldDB" id="A0A1H6ITF1"/>
<name>A0A1H6ITF1_9FLAO</name>
<feature type="domain" description="Glycosyltransferase 2-like" evidence="4">
    <location>
        <begin position="27"/>
        <end position="174"/>
    </location>
</feature>
<organism evidence="5 6">
    <name type="scientific">Epilithonimonas hominis</name>
    <dbReference type="NCBI Taxonomy" id="420404"/>
    <lineage>
        <taxon>Bacteria</taxon>
        <taxon>Pseudomonadati</taxon>
        <taxon>Bacteroidota</taxon>
        <taxon>Flavobacteriia</taxon>
        <taxon>Flavobacteriales</taxon>
        <taxon>Weeksellaceae</taxon>
        <taxon>Chryseobacterium group</taxon>
        <taxon>Epilithonimonas</taxon>
    </lineage>
</organism>
<dbReference type="Pfam" id="PF00535">
    <property type="entry name" value="Glycos_transf_2"/>
    <property type="match status" value="1"/>
</dbReference>
<dbReference type="RefSeq" id="WP_089768874.1">
    <property type="nucleotide sequence ID" value="NZ_FNWX01000008.1"/>
</dbReference>
<dbReference type="Gene3D" id="3.90.550.10">
    <property type="entry name" value="Spore Coat Polysaccharide Biosynthesis Protein SpsA, Chain A"/>
    <property type="match status" value="1"/>
</dbReference>
<proteinExistence type="inferred from homology"/>
<evidence type="ECO:0000256" key="3">
    <source>
        <dbReference type="ARBA" id="ARBA00022679"/>
    </source>
</evidence>
<dbReference type="PANTHER" id="PTHR43179">
    <property type="entry name" value="RHAMNOSYLTRANSFERASE WBBL"/>
    <property type="match status" value="1"/>
</dbReference>
<dbReference type="EMBL" id="FNWX01000008">
    <property type="protein sequence ID" value="SEH50986.1"/>
    <property type="molecule type" value="Genomic_DNA"/>
</dbReference>
<dbReference type="STRING" id="420404.SAMN05421793_10865"/>
<dbReference type="InterPro" id="IPR001173">
    <property type="entry name" value="Glyco_trans_2-like"/>
</dbReference>
<dbReference type="InterPro" id="IPR029044">
    <property type="entry name" value="Nucleotide-diphossugar_trans"/>
</dbReference>
<gene>
    <name evidence="5" type="ORF">SAMN05421793_10865</name>
</gene>
<reference evidence="6" key="1">
    <citation type="submission" date="2016-10" db="EMBL/GenBank/DDBJ databases">
        <authorList>
            <person name="Varghese N."/>
            <person name="Submissions S."/>
        </authorList>
    </citation>
    <scope>NUCLEOTIDE SEQUENCE [LARGE SCALE GENOMIC DNA]</scope>
    <source>
        <strain evidence="6">DSM 19326</strain>
    </source>
</reference>